<dbReference type="CDD" id="cd00090">
    <property type="entry name" value="HTH_ARSR"/>
    <property type="match status" value="1"/>
</dbReference>
<reference evidence="2" key="1">
    <citation type="journal article" date="2013" name="Genome Biol.">
        <title>Comparative genomics of the core and accessory genomes of 48 Sinorhizobium strains comprising five genospecies.</title>
        <authorList>
            <person name="Sugawara M."/>
            <person name="Epstein B."/>
            <person name="Badgley B.D."/>
            <person name="Unno T."/>
            <person name="Xu L."/>
            <person name="Reese J."/>
            <person name="Gyaneshwar P."/>
            <person name="Denny R."/>
            <person name="Mudge J."/>
            <person name="Bharti A.K."/>
            <person name="Farmer A.D."/>
            <person name="May G.D."/>
            <person name="Woodward J.E."/>
            <person name="Medigue C."/>
            <person name="Vallenet D."/>
            <person name="Lajus A."/>
            <person name="Rouy Z."/>
            <person name="Martinez-Vaz B."/>
            <person name="Tiffin P."/>
            <person name="Young N.D."/>
            <person name="Sadowsky M.J."/>
        </authorList>
    </citation>
    <scope>NUCLEOTIDE SEQUENCE</scope>
    <source>
        <strain evidence="2">M30</strain>
    </source>
</reference>
<protein>
    <submittedName>
        <fullName evidence="2">MarR family transcriptional regulator</fullName>
    </submittedName>
</protein>
<proteinExistence type="predicted"/>
<dbReference type="GeneID" id="89572872"/>
<dbReference type="InterPro" id="IPR011991">
    <property type="entry name" value="ArsR-like_HTH"/>
</dbReference>
<dbReference type="SUPFAM" id="SSF46785">
    <property type="entry name" value="Winged helix' DNA-binding domain"/>
    <property type="match status" value="1"/>
</dbReference>
<dbReference type="PRINTS" id="PR00598">
    <property type="entry name" value="HTHMARR"/>
</dbReference>
<evidence type="ECO:0000259" key="1">
    <source>
        <dbReference type="PROSITE" id="PS50995"/>
    </source>
</evidence>
<organism evidence="2">
    <name type="scientific">Rhizobium meliloti</name>
    <name type="common">Ensifer meliloti</name>
    <name type="synonym">Sinorhizobium meliloti</name>
    <dbReference type="NCBI Taxonomy" id="382"/>
    <lineage>
        <taxon>Bacteria</taxon>
        <taxon>Pseudomonadati</taxon>
        <taxon>Pseudomonadota</taxon>
        <taxon>Alphaproteobacteria</taxon>
        <taxon>Hyphomicrobiales</taxon>
        <taxon>Rhizobiaceae</taxon>
        <taxon>Sinorhizobium/Ensifer group</taxon>
        <taxon>Sinorhizobium</taxon>
    </lineage>
</organism>
<gene>
    <name evidence="2" type="ORF">GHK45_31100</name>
</gene>
<sequence>MPSRESVQNTHISIQIRELHGALIDIVSFMNQPQRDERMVKEAGISLDRALFPLLVGIERRGPIGIVELAAGVGRDYTTVSRQVAKLESLGLAERRQSTADRRVTEAVITPKGKAMTDNIDDARERYARAIFKSWDAQDIDELVRLMRKFADAVNDEPQGLAGL</sequence>
<dbReference type="Gene3D" id="1.10.10.10">
    <property type="entry name" value="Winged helix-like DNA-binding domain superfamily/Winged helix DNA-binding domain"/>
    <property type="match status" value="1"/>
</dbReference>
<evidence type="ECO:0000313" key="2">
    <source>
        <dbReference type="EMBL" id="MQW08031.1"/>
    </source>
</evidence>
<dbReference type="EMBL" id="WISP01000198">
    <property type="protein sequence ID" value="MQW08031.1"/>
    <property type="molecule type" value="Genomic_DNA"/>
</dbReference>
<dbReference type="SMART" id="SM00347">
    <property type="entry name" value="HTH_MARR"/>
    <property type="match status" value="1"/>
</dbReference>
<name>A0A6A8A1H8_RHIML</name>
<dbReference type="RefSeq" id="WP_017265341.1">
    <property type="nucleotide sequence ID" value="NZ_CP021805.1"/>
</dbReference>
<dbReference type="InterPro" id="IPR036388">
    <property type="entry name" value="WH-like_DNA-bd_sf"/>
</dbReference>
<accession>A0A6A8A1H8</accession>
<dbReference type="PANTHER" id="PTHR33164:SF57">
    <property type="entry name" value="MARR-FAMILY TRANSCRIPTIONAL REGULATOR"/>
    <property type="match status" value="1"/>
</dbReference>
<dbReference type="GO" id="GO:0003700">
    <property type="term" value="F:DNA-binding transcription factor activity"/>
    <property type="evidence" value="ECO:0007669"/>
    <property type="project" value="InterPro"/>
</dbReference>
<comment type="caution">
    <text evidence="2">The sequence shown here is derived from an EMBL/GenBank/DDBJ whole genome shotgun (WGS) entry which is preliminary data.</text>
</comment>
<dbReference type="AlphaFoldDB" id="A0A6A8A1H8"/>
<dbReference type="Pfam" id="PF01047">
    <property type="entry name" value="MarR"/>
    <property type="match status" value="1"/>
</dbReference>
<dbReference type="GO" id="GO:0006950">
    <property type="term" value="P:response to stress"/>
    <property type="evidence" value="ECO:0007669"/>
    <property type="project" value="TreeGrafter"/>
</dbReference>
<dbReference type="InterPro" id="IPR036390">
    <property type="entry name" value="WH_DNA-bd_sf"/>
</dbReference>
<dbReference type="PANTHER" id="PTHR33164">
    <property type="entry name" value="TRANSCRIPTIONAL REGULATOR, MARR FAMILY"/>
    <property type="match status" value="1"/>
</dbReference>
<dbReference type="PROSITE" id="PS50995">
    <property type="entry name" value="HTH_MARR_2"/>
    <property type="match status" value="1"/>
</dbReference>
<dbReference type="InterPro" id="IPR039422">
    <property type="entry name" value="MarR/SlyA-like"/>
</dbReference>
<feature type="domain" description="HTH marR-type" evidence="1">
    <location>
        <begin position="16"/>
        <end position="152"/>
    </location>
</feature>
<dbReference type="InterPro" id="IPR000835">
    <property type="entry name" value="HTH_MarR-typ"/>
</dbReference>